<dbReference type="AlphaFoldDB" id="A0A9P7FPL5"/>
<gene>
    <name evidence="18" type="ORF">H0H81_009054</name>
</gene>
<evidence type="ECO:0000256" key="10">
    <source>
        <dbReference type="ARBA" id="ARBA00043675"/>
    </source>
</evidence>
<dbReference type="PANTHER" id="PTHR20963:SF24">
    <property type="entry name" value="3-PHYTASE B"/>
    <property type="match status" value="1"/>
</dbReference>
<evidence type="ECO:0000256" key="8">
    <source>
        <dbReference type="ARBA" id="ARBA00042300"/>
    </source>
</evidence>
<keyword evidence="5 17" id="KW-1015">Disulfide bond</keyword>
<evidence type="ECO:0000256" key="6">
    <source>
        <dbReference type="ARBA" id="ARBA00023180"/>
    </source>
</evidence>
<name>A0A9P7FPL5_9AGAR</name>
<reference evidence="18" key="1">
    <citation type="submission" date="2021-02" db="EMBL/GenBank/DDBJ databases">
        <authorList>
            <person name="Nieuwenhuis M."/>
            <person name="Van De Peppel L.J.J."/>
        </authorList>
    </citation>
    <scope>NUCLEOTIDE SEQUENCE</scope>
    <source>
        <strain evidence="18">D49</strain>
    </source>
</reference>
<comment type="catalytic activity">
    <reaction evidence="11">
        <text>1D-myo-inositol 1,2,6-trisphosphate + H2O = 1D-myo-inositol 1,2-bisphosphate + phosphate</text>
        <dbReference type="Rhea" id="RHEA:77131"/>
        <dbReference type="ChEBI" id="CHEBI:15377"/>
        <dbReference type="ChEBI" id="CHEBI:43474"/>
        <dbReference type="ChEBI" id="CHEBI:195537"/>
        <dbReference type="ChEBI" id="CHEBI:195539"/>
    </reaction>
    <physiologicalReaction direction="left-to-right" evidence="11">
        <dbReference type="Rhea" id="RHEA:77132"/>
    </physiologicalReaction>
</comment>
<feature type="disulfide bond" evidence="17">
    <location>
        <begin position="397"/>
        <end position="405"/>
    </location>
</feature>
<comment type="caution">
    <text evidence="18">The sequence shown here is derived from an EMBL/GenBank/DDBJ whole genome shotgun (WGS) entry which is preliminary data.</text>
</comment>
<evidence type="ECO:0000256" key="11">
    <source>
        <dbReference type="ARBA" id="ARBA00043721"/>
    </source>
</evidence>
<dbReference type="InterPro" id="IPR016274">
    <property type="entry name" value="Histidine_acid_Pase_euk"/>
</dbReference>
<comment type="catalytic activity">
    <reaction evidence="9">
        <text>1D-myo-inositol 1,2,5,6-tetrakisphosphate + H2O = 1D-myo-inositol 1,2,6-trisphosphate + phosphate</text>
        <dbReference type="Rhea" id="RHEA:77119"/>
        <dbReference type="ChEBI" id="CHEBI:15377"/>
        <dbReference type="ChEBI" id="CHEBI:43474"/>
        <dbReference type="ChEBI" id="CHEBI:195535"/>
        <dbReference type="ChEBI" id="CHEBI:195537"/>
    </reaction>
    <physiologicalReaction direction="left-to-right" evidence="9">
        <dbReference type="Rhea" id="RHEA:77120"/>
    </physiologicalReaction>
</comment>
<evidence type="ECO:0000256" key="5">
    <source>
        <dbReference type="ARBA" id="ARBA00023157"/>
    </source>
</evidence>
<dbReference type="GO" id="GO:0016158">
    <property type="term" value="F:inositol hexakisphosphate 3-phosphatase activity"/>
    <property type="evidence" value="ECO:0007669"/>
    <property type="project" value="UniProtKB-EC"/>
</dbReference>
<dbReference type="InterPro" id="IPR000560">
    <property type="entry name" value="His_Pase_clade-2"/>
</dbReference>
<dbReference type="InterPro" id="IPR029033">
    <property type="entry name" value="His_PPase_superfam"/>
</dbReference>
<dbReference type="PROSITE" id="PS00778">
    <property type="entry name" value="HIS_ACID_PHOSPHAT_2"/>
    <property type="match status" value="1"/>
</dbReference>
<evidence type="ECO:0000313" key="19">
    <source>
        <dbReference type="Proteomes" id="UP000717328"/>
    </source>
</evidence>
<evidence type="ECO:0000256" key="1">
    <source>
        <dbReference type="ARBA" id="ARBA00004613"/>
    </source>
</evidence>
<accession>A0A9P7FPL5</accession>
<feature type="disulfide bond" evidence="17">
    <location>
        <begin position="50"/>
        <end position="377"/>
    </location>
</feature>
<evidence type="ECO:0000256" key="17">
    <source>
        <dbReference type="PIRSR" id="PIRSR000894-2"/>
    </source>
</evidence>
<dbReference type="PIRSF" id="PIRSF000894">
    <property type="entry name" value="Acid_phosphatase"/>
    <property type="match status" value="1"/>
</dbReference>
<evidence type="ECO:0000256" key="3">
    <source>
        <dbReference type="ARBA" id="ARBA00022525"/>
    </source>
</evidence>
<evidence type="ECO:0000256" key="7">
    <source>
        <dbReference type="ARBA" id="ARBA00041857"/>
    </source>
</evidence>
<comment type="catalytic activity">
    <reaction evidence="13">
        <text>1D-myo-inositol hexakisphosphate + H2O = 1D-myo-inositol 1,2,4,5,6-pentakisphosphate + phosphate</text>
        <dbReference type="Rhea" id="RHEA:16989"/>
        <dbReference type="ChEBI" id="CHEBI:15377"/>
        <dbReference type="ChEBI" id="CHEBI:43474"/>
        <dbReference type="ChEBI" id="CHEBI:57798"/>
        <dbReference type="ChEBI" id="CHEBI:58130"/>
        <dbReference type="EC" id="3.1.3.8"/>
    </reaction>
    <physiologicalReaction direction="left-to-right" evidence="13">
        <dbReference type="Rhea" id="RHEA:16990"/>
    </physiologicalReaction>
</comment>
<feature type="disulfide bond" evidence="17">
    <location>
        <begin position="234"/>
        <end position="248"/>
    </location>
</feature>
<comment type="subunit">
    <text evidence="2">Monomer.</text>
</comment>
<keyword evidence="3" id="KW-0964">Secreted</keyword>
<feature type="active site" description="Proton donor" evidence="16">
    <location>
        <position position="328"/>
    </location>
</feature>
<dbReference type="GO" id="GO:0005576">
    <property type="term" value="C:extracellular region"/>
    <property type="evidence" value="ECO:0007669"/>
    <property type="project" value="UniProtKB-SubCell"/>
</dbReference>
<sequence length="429" mass="47048">MGMYASGAASDSAQYNTVDLADVPVKLRTSWAQYSPYFPVAEYQSPPENCRITQAHLLQRHGARYPTASAGANIVTAVNKLKSAQNFTDSRLQFLRTHVYELGADDLVPYGARESELSGRVQFGRYSHLVTKDQLPFVRAAGSDRVILSATNWTAGFAKASNHLYSPVLSVIISEEAGQNNTLDTGGCPKIGSSTAQTNEWLLKYGPPIADRLNTQAPGAKLTPTDAYNLLSLCAFESVHQNRLSPFCNVFSQEEFEQFEYSGDLDKYYKTGYGQPLGPAQGIGYVNELLARLTGTPVRDNTKTNHTLTGSPVTFPLHRAIYADFSHDNEMVGIYAALGLFKQKVAPNPSSPDPNRNWLASQLVPFGARMVTEKLACGAEEYVRIFVNDARQPLEFCGGDKNGLCTLKAFVESQSYSRTDGNGDWAKCF</sequence>
<feature type="active site" description="Nucleophile" evidence="16">
    <location>
        <position position="61"/>
    </location>
</feature>
<dbReference type="CDD" id="cd07061">
    <property type="entry name" value="HP_HAP_like"/>
    <property type="match status" value="1"/>
</dbReference>
<evidence type="ECO:0000256" key="9">
    <source>
        <dbReference type="ARBA" id="ARBA00043670"/>
    </source>
</evidence>
<dbReference type="InterPro" id="IPR033379">
    <property type="entry name" value="Acid_Pase_AS"/>
</dbReference>
<dbReference type="Gene3D" id="3.40.50.1240">
    <property type="entry name" value="Phosphoglycerate mutase-like"/>
    <property type="match status" value="1"/>
</dbReference>
<dbReference type="Proteomes" id="UP000717328">
    <property type="component" value="Unassembled WGS sequence"/>
</dbReference>
<dbReference type="Pfam" id="PF00328">
    <property type="entry name" value="His_Phos_2"/>
    <property type="match status" value="1"/>
</dbReference>
<comment type="subcellular location">
    <subcellularLocation>
        <location evidence="1">Secreted</location>
    </subcellularLocation>
</comment>
<organism evidence="18 19">
    <name type="scientific">Sphagnurus paluster</name>
    <dbReference type="NCBI Taxonomy" id="117069"/>
    <lineage>
        <taxon>Eukaryota</taxon>
        <taxon>Fungi</taxon>
        <taxon>Dikarya</taxon>
        <taxon>Basidiomycota</taxon>
        <taxon>Agaricomycotina</taxon>
        <taxon>Agaricomycetes</taxon>
        <taxon>Agaricomycetidae</taxon>
        <taxon>Agaricales</taxon>
        <taxon>Tricholomatineae</taxon>
        <taxon>Lyophyllaceae</taxon>
        <taxon>Sphagnurus</taxon>
    </lineage>
</organism>
<evidence type="ECO:0000256" key="2">
    <source>
        <dbReference type="ARBA" id="ARBA00011245"/>
    </source>
</evidence>
<evidence type="ECO:0000256" key="16">
    <source>
        <dbReference type="PIRSR" id="PIRSR000894-1"/>
    </source>
</evidence>
<evidence type="ECO:0000256" key="14">
    <source>
        <dbReference type="ARBA" id="ARBA00044106"/>
    </source>
</evidence>
<dbReference type="PANTHER" id="PTHR20963">
    <property type="entry name" value="MULTIPLE INOSITOL POLYPHOSPHATE PHOSPHATASE-RELATED"/>
    <property type="match status" value="1"/>
</dbReference>
<comment type="catalytic activity">
    <reaction evidence="12">
        <text>1D-myo-inositol 1,2,4,5,6-pentakisphosphate + H2O = 1D-myo-inositol 1,2,5,6-tetrakisphosphate + phosphate</text>
        <dbReference type="Rhea" id="RHEA:77115"/>
        <dbReference type="ChEBI" id="CHEBI:15377"/>
        <dbReference type="ChEBI" id="CHEBI:43474"/>
        <dbReference type="ChEBI" id="CHEBI:57798"/>
        <dbReference type="ChEBI" id="CHEBI:195535"/>
    </reaction>
    <physiologicalReaction direction="left-to-right" evidence="12">
        <dbReference type="Rhea" id="RHEA:77116"/>
    </physiologicalReaction>
</comment>
<reference evidence="18" key="2">
    <citation type="submission" date="2021-10" db="EMBL/GenBank/DDBJ databases">
        <title>Phylogenomics reveals ancestral predisposition of the termite-cultivated fungus Termitomyces towards a domesticated lifestyle.</title>
        <authorList>
            <person name="Auxier B."/>
            <person name="Grum-Grzhimaylo A."/>
            <person name="Cardenas M.E."/>
            <person name="Lodge J.D."/>
            <person name="Laessoe T."/>
            <person name="Pedersen O."/>
            <person name="Smith M.E."/>
            <person name="Kuyper T.W."/>
            <person name="Franco-Molano E.A."/>
            <person name="Baroni T.J."/>
            <person name="Aanen D.K."/>
        </authorList>
    </citation>
    <scope>NUCLEOTIDE SEQUENCE</scope>
    <source>
        <strain evidence="18">D49</strain>
    </source>
</reference>
<evidence type="ECO:0000256" key="15">
    <source>
        <dbReference type="ARBA" id="ARBA00044262"/>
    </source>
</evidence>
<evidence type="ECO:0000256" key="13">
    <source>
        <dbReference type="ARBA" id="ARBA00043788"/>
    </source>
</evidence>
<evidence type="ECO:0000256" key="4">
    <source>
        <dbReference type="ARBA" id="ARBA00022801"/>
    </source>
</evidence>
<evidence type="ECO:0000313" key="18">
    <source>
        <dbReference type="EMBL" id="KAG5636122.1"/>
    </source>
</evidence>
<keyword evidence="6" id="KW-0325">Glycoprotein</keyword>
<feature type="disulfide bond" evidence="17">
    <location>
        <begin position="188"/>
        <end position="428"/>
    </location>
</feature>
<protein>
    <recommendedName>
        <fullName evidence="14">Phytase A</fullName>
    </recommendedName>
    <alternativeName>
        <fullName evidence="15">Histidine acid phosphatase phyA</fullName>
    </alternativeName>
    <alternativeName>
        <fullName evidence="8">Myo-inositol hexakisphosphate phosphohydrolase A</fullName>
    </alternativeName>
    <alternativeName>
        <fullName evidence="7">Myo-inositol-hexaphosphate 3-phosphohydrolase A</fullName>
    </alternativeName>
</protein>
<keyword evidence="4" id="KW-0378">Hydrolase</keyword>
<keyword evidence="19" id="KW-1185">Reference proteome</keyword>
<proteinExistence type="predicted"/>
<dbReference type="GO" id="GO:0003993">
    <property type="term" value="F:acid phosphatase activity"/>
    <property type="evidence" value="ECO:0007669"/>
    <property type="project" value="TreeGrafter"/>
</dbReference>
<evidence type="ECO:0000256" key="12">
    <source>
        <dbReference type="ARBA" id="ARBA00043748"/>
    </source>
</evidence>
<dbReference type="OrthoDB" id="6509975at2759"/>
<comment type="catalytic activity">
    <reaction evidence="10">
        <text>1D-myo-inositol 1,2-bisphosphate + H2O = 1D-myo-inositol 2-phosphate + phosphate</text>
        <dbReference type="Rhea" id="RHEA:77135"/>
        <dbReference type="ChEBI" id="CHEBI:15377"/>
        <dbReference type="ChEBI" id="CHEBI:43474"/>
        <dbReference type="ChEBI" id="CHEBI:84142"/>
        <dbReference type="ChEBI" id="CHEBI:195539"/>
    </reaction>
    <physiologicalReaction direction="left-to-right" evidence="10">
        <dbReference type="Rhea" id="RHEA:77136"/>
    </physiologicalReaction>
</comment>
<dbReference type="EMBL" id="JABCKI010005973">
    <property type="protein sequence ID" value="KAG5636122.1"/>
    <property type="molecule type" value="Genomic_DNA"/>
</dbReference>
<dbReference type="SUPFAM" id="SSF53254">
    <property type="entry name" value="Phosphoglycerate mutase-like"/>
    <property type="match status" value="1"/>
</dbReference>
<dbReference type="PROSITE" id="PS00616">
    <property type="entry name" value="HIS_ACID_PHOSPHAT_1"/>
    <property type="match status" value="1"/>
</dbReference>